<evidence type="ECO:0000313" key="4">
    <source>
        <dbReference type="Proteomes" id="UP000069773"/>
    </source>
</evidence>
<evidence type="ECO:0000313" key="3">
    <source>
        <dbReference type="EMBL" id="MCV7025500.1"/>
    </source>
</evidence>
<keyword evidence="1" id="KW-0812">Transmembrane</keyword>
<reference evidence="2 4" key="1">
    <citation type="journal article" date="2016" name="Genome Announc.">
        <title>Draft Genome Sequences of Five Rapidly Growing Mycobacterium Species, M. thermoresistibile, M. fortuitum subsp. acetamidolyticum, M. canariasense, M. brisbanense, and M. novocastrense.</title>
        <authorList>
            <person name="Katahira K."/>
            <person name="Ogura Y."/>
            <person name="Gotoh Y."/>
            <person name="Hayashi T."/>
        </authorList>
    </citation>
    <scope>NUCLEOTIDE SEQUENCE [LARGE SCALE GENOMIC DNA]</scope>
    <source>
        <strain evidence="2 4">JCM18114</strain>
    </source>
</reference>
<feature type="transmembrane region" description="Helical" evidence="1">
    <location>
        <begin position="109"/>
        <end position="132"/>
    </location>
</feature>
<keyword evidence="1" id="KW-0472">Membrane</keyword>
<dbReference type="InterPro" id="IPR050327">
    <property type="entry name" value="Proton-linked_MCT"/>
</dbReference>
<dbReference type="PANTHER" id="PTHR11360:SF290">
    <property type="entry name" value="MONOCARBOXYLATE MFS PERMEASE"/>
    <property type="match status" value="1"/>
</dbReference>
<evidence type="ECO:0000313" key="2">
    <source>
        <dbReference type="EMBL" id="GAT08942.1"/>
    </source>
</evidence>
<dbReference type="GO" id="GO:0022857">
    <property type="term" value="F:transmembrane transporter activity"/>
    <property type="evidence" value="ECO:0007669"/>
    <property type="project" value="InterPro"/>
</dbReference>
<comment type="caution">
    <text evidence="3">The sequence shown here is derived from an EMBL/GenBank/DDBJ whole genome shotgun (WGS) entry which is preliminary data.</text>
</comment>
<feature type="transmembrane region" description="Helical" evidence="1">
    <location>
        <begin position="84"/>
        <end position="103"/>
    </location>
</feature>
<dbReference type="Proteomes" id="UP001207528">
    <property type="component" value="Unassembled WGS sequence"/>
</dbReference>
<dbReference type="Proteomes" id="UP000069773">
    <property type="component" value="Unassembled WGS sequence"/>
</dbReference>
<dbReference type="PANTHER" id="PTHR11360">
    <property type="entry name" value="MONOCARBOXYLATE TRANSPORTER"/>
    <property type="match status" value="1"/>
</dbReference>
<accession>A0AAW5SPD6</accession>
<feature type="transmembrane region" description="Helical" evidence="1">
    <location>
        <begin position="222"/>
        <end position="244"/>
    </location>
</feature>
<feature type="transmembrane region" description="Helical" evidence="1">
    <location>
        <begin position="250"/>
        <end position="269"/>
    </location>
</feature>
<dbReference type="SUPFAM" id="SSF103473">
    <property type="entry name" value="MFS general substrate transporter"/>
    <property type="match status" value="1"/>
</dbReference>
<dbReference type="InterPro" id="IPR011701">
    <property type="entry name" value="MFS"/>
</dbReference>
<proteinExistence type="predicted"/>
<sequence length="417" mass="42454">MPAAAEAVRSGPPELRRATAALAITQLISWGVLYYAFAAVAPLMTRQPGWGVTAVSCAFSVGLLVAGMSARAVVVLLARLGPRVTMTGGALLMIVATTLWASASSIAMLYAAWALIGAAMAATLYEPTFAVLALMDSSRMRRRIATVTVAGGLASSVFVPLAQYLAETLGWRAAVAVLGAAGGVVTAALHARYLPRHIPTHCNPPTAPRLLIGSRPMRRLRVAYTLEQASAVAATVLVVAMLSHRGVDPYVAGFVLASSGIGKVTGRAVLAGRIGRLPPEVLAAGAAALHAVALISMLASTASPWLYLGGLVCGAASGTSSMLRPLLVARRVRLSEFATANARLQGWATLGRASGPLIVGGTAAHVGWAGGWAVVVGGLTAAAGTFATLQPKIGGTTEGSGIVTVPGVSSRVARRSD</sequence>
<keyword evidence="1" id="KW-1133">Transmembrane helix</keyword>
<feature type="transmembrane region" description="Helical" evidence="1">
    <location>
        <begin position="50"/>
        <end position="77"/>
    </location>
</feature>
<name>A0AAW5SPD6_MYCNV</name>
<dbReference type="InterPro" id="IPR036259">
    <property type="entry name" value="MFS_trans_sf"/>
</dbReference>
<dbReference type="EMBL" id="BCTA01000027">
    <property type="protein sequence ID" value="GAT08942.1"/>
    <property type="molecule type" value="Genomic_DNA"/>
</dbReference>
<dbReference type="RefSeq" id="WP_067388905.1">
    <property type="nucleotide sequence ID" value="NZ_BCTA01000027.1"/>
</dbReference>
<feature type="transmembrane region" description="Helical" evidence="1">
    <location>
        <begin position="171"/>
        <end position="191"/>
    </location>
</feature>
<dbReference type="AlphaFoldDB" id="A0AAW5SPD6"/>
<dbReference type="Gene3D" id="1.20.1250.20">
    <property type="entry name" value="MFS general substrate transporter like domains"/>
    <property type="match status" value="1"/>
</dbReference>
<protein>
    <submittedName>
        <fullName evidence="2">Integral membrane transport protein</fullName>
    </submittedName>
    <submittedName>
        <fullName evidence="3">MFS transporter</fullName>
    </submittedName>
</protein>
<feature type="transmembrane region" description="Helical" evidence="1">
    <location>
        <begin position="305"/>
        <end position="323"/>
    </location>
</feature>
<feature type="transmembrane region" description="Helical" evidence="1">
    <location>
        <begin position="20"/>
        <end position="44"/>
    </location>
</feature>
<reference evidence="3" key="3">
    <citation type="journal article" date="2022" name="BMC Genomics">
        <title>Comparative genome analysis of mycobacteria focusing on tRNA and non-coding RNA.</title>
        <authorList>
            <person name="Behra P.R.K."/>
            <person name="Pettersson B.M.F."/>
            <person name="Ramesh M."/>
            <person name="Das S."/>
            <person name="Dasgupta S."/>
            <person name="Kirsebom L.A."/>
        </authorList>
    </citation>
    <scope>NUCLEOTIDE SEQUENCE</scope>
    <source>
        <strain evidence="3">DSM 44203</strain>
    </source>
</reference>
<reference evidence="3" key="2">
    <citation type="submission" date="2020-07" db="EMBL/GenBank/DDBJ databases">
        <authorList>
            <person name="Pettersson B.M.F."/>
            <person name="Behra P.R.K."/>
            <person name="Ramesh M."/>
            <person name="Das S."/>
            <person name="Dasgupta S."/>
            <person name="Kirsebom L.A."/>
        </authorList>
    </citation>
    <scope>NUCLEOTIDE SEQUENCE</scope>
    <source>
        <strain evidence="3">DSM 44203</strain>
    </source>
</reference>
<feature type="transmembrane region" description="Helical" evidence="1">
    <location>
        <begin position="281"/>
        <end position="299"/>
    </location>
</feature>
<organism evidence="3 5">
    <name type="scientific">Mycolicibacterium novocastrense</name>
    <name type="common">Mycobacterium novocastrense</name>
    <dbReference type="NCBI Taxonomy" id="59813"/>
    <lineage>
        <taxon>Bacteria</taxon>
        <taxon>Bacillati</taxon>
        <taxon>Actinomycetota</taxon>
        <taxon>Actinomycetes</taxon>
        <taxon>Mycobacteriales</taxon>
        <taxon>Mycobacteriaceae</taxon>
        <taxon>Mycolicibacterium</taxon>
    </lineage>
</organism>
<dbReference type="Pfam" id="PF07690">
    <property type="entry name" value="MFS_1"/>
    <property type="match status" value="1"/>
</dbReference>
<gene>
    <name evidence="3" type="ORF">H7I77_19445</name>
    <name evidence="2" type="ORF">RMCN_2075</name>
</gene>
<dbReference type="EMBL" id="JACKTI010000047">
    <property type="protein sequence ID" value="MCV7025500.1"/>
    <property type="molecule type" value="Genomic_DNA"/>
</dbReference>
<feature type="transmembrane region" description="Helical" evidence="1">
    <location>
        <begin position="144"/>
        <end position="165"/>
    </location>
</feature>
<evidence type="ECO:0000256" key="1">
    <source>
        <dbReference type="SAM" id="Phobius"/>
    </source>
</evidence>
<evidence type="ECO:0000313" key="5">
    <source>
        <dbReference type="Proteomes" id="UP001207528"/>
    </source>
</evidence>
<keyword evidence="4" id="KW-1185">Reference proteome</keyword>